<evidence type="ECO:0000313" key="2">
    <source>
        <dbReference type="EMBL" id="PSN93513.1"/>
    </source>
</evidence>
<name>A0A2R6B4H3_9ARCH</name>
<feature type="domain" description="Transposase putative helix-turn-helix" evidence="1">
    <location>
        <begin position="79"/>
        <end position="121"/>
    </location>
</feature>
<evidence type="ECO:0000259" key="1">
    <source>
        <dbReference type="Pfam" id="PF12323"/>
    </source>
</evidence>
<dbReference type="InterPro" id="IPR021027">
    <property type="entry name" value="Transposase_put_HTH"/>
</dbReference>
<gene>
    <name evidence="2" type="ORF">B9Q09_05735</name>
</gene>
<dbReference type="Proteomes" id="UP000240681">
    <property type="component" value="Unassembled WGS sequence"/>
</dbReference>
<dbReference type="EMBL" id="NEXK01000105">
    <property type="protein sequence ID" value="PSN93513.1"/>
    <property type="molecule type" value="Genomic_DNA"/>
</dbReference>
<comment type="caution">
    <text evidence="2">The sequence shown here is derived from an EMBL/GenBank/DDBJ whole genome shotgun (WGS) entry which is preliminary data.</text>
</comment>
<dbReference type="AlphaFoldDB" id="A0A2R6B4H3"/>
<sequence length="212" mass="24047">MRNSVSTYLDGVTQPCWFRQSGQGELRDAPLFIDVVRGLGGGEAVKLNCFSAKGDTRTPPSPVGKVNTQLPRLTLRASVNRAYIYRFYPSKTQEAKLNTTLELCRRLHNAALEERIRAHRSGVSLGYTAQANELPTLKQAHPEYAEIHSQVLQDLLRRLDKSFKAFFERVKQKKMEGWPPEAQARAEVQVAHVPAERVRTLVERPHMGEQNR</sequence>
<reference evidence="2 3" key="1">
    <citation type="submission" date="2017-04" db="EMBL/GenBank/DDBJ databases">
        <title>Novel microbial lineages endemic to geothermal iron-oxide mats fill important gaps in the evolutionary history of Archaea.</title>
        <authorList>
            <person name="Jay Z.J."/>
            <person name="Beam J.P."/>
            <person name="Dlakic M."/>
            <person name="Rusch D.B."/>
            <person name="Kozubal M.A."/>
            <person name="Inskeep W.P."/>
        </authorList>
    </citation>
    <scope>NUCLEOTIDE SEQUENCE [LARGE SCALE GENOMIC DNA]</scope>
    <source>
        <strain evidence="2">ECH_B_SAG-C16</strain>
    </source>
</reference>
<proteinExistence type="predicted"/>
<dbReference type="Pfam" id="PF12323">
    <property type="entry name" value="HTH_OrfB_IS605"/>
    <property type="match status" value="1"/>
</dbReference>
<evidence type="ECO:0000313" key="3">
    <source>
        <dbReference type="Proteomes" id="UP000240681"/>
    </source>
</evidence>
<accession>A0A2R6B4H3</accession>
<organism evidence="2 3">
    <name type="scientific">Candidatus Marsarchaeota G2 archaeon ECH_B_SAG-C16</name>
    <dbReference type="NCBI Taxonomy" id="1978163"/>
    <lineage>
        <taxon>Archaea</taxon>
        <taxon>Candidatus Marsarchaeota</taxon>
        <taxon>Candidatus Marsarchaeota group 2</taxon>
    </lineage>
</organism>
<protein>
    <recommendedName>
        <fullName evidence="1">Transposase putative helix-turn-helix domain-containing protein</fullName>
    </recommendedName>
</protein>